<dbReference type="InterPro" id="IPR050563">
    <property type="entry name" value="4-hydroxybenzoyl-CoA_TE"/>
</dbReference>
<dbReference type="InterPro" id="IPR029069">
    <property type="entry name" value="HotDog_dom_sf"/>
</dbReference>
<dbReference type="PANTHER" id="PTHR31793">
    <property type="entry name" value="4-HYDROXYBENZOYL-COA THIOESTERASE FAMILY MEMBER"/>
    <property type="match status" value="1"/>
</dbReference>
<evidence type="ECO:0000256" key="2">
    <source>
        <dbReference type="ARBA" id="ARBA00022801"/>
    </source>
</evidence>
<keyword evidence="2" id="KW-0378">Hydrolase</keyword>
<dbReference type="Gene3D" id="3.10.129.10">
    <property type="entry name" value="Hotdog Thioesterase"/>
    <property type="match status" value="1"/>
</dbReference>
<dbReference type="GO" id="GO:0047617">
    <property type="term" value="F:fatty acyl-CoA hydrolase activity"/>
    <property type="evidence" value="ECO:0007669"/>
    <property type="project" value="TreeGrafter"/>
</dbReference>
<evidence type="ECO:0000313" key="4">
    <source>
        <dbReference type="Proteomes" id="UP001075225"/>
    </source>
</evidence>
<dbReference type="AlphaFoldDB" id="A0A9Q4KFR8"/>
<accession>A0A9Q4KFR8</accession>
<evidence type="ECO:0000313" key="3">
    <source>
        <dbReference type="EMBL" id="MCZ6159421.1"/>
    </source>
</evidence>
<comment type="caution">
    <text evidence="3">The sequence shown here is derived from an EMBL/GenBank/DDBJ whole genome shotgun (WGS) entry which is preliminary data.</text>
</comment>
<sequence>MIKKVYKNRVEFYDVDSLNVVWHGNYVKFLEVARCNFLKDIGYDYIKMKNDGFAYPIVKMDFKFINPLFFGDEFKVEIALLEVESFLKFSYLIKKDTLKICKATTSQACIDIKNMQTCYAPPQTLKEIIKGIS</sequence>
<dbReference type="Pfam" id="PF13279">
    <property type="entry name" value="4HBT_2"/>
    <property type="match status" value="1"/>
</dbReference>
<dbReference type="PANTHER" id="PTHR31793:SF27">
    <property type="entry name" value="NOVEL THIOESTERASE SUPERFAMILY DOMAIN AND SAPOSIN A-TYPE DOMAIN CONTAINING PROTEIN (0610012H03RIK)"/>
    <property type="match status" value="1"/>
</dbReference>
<evidence type="ECO:0000256" key="1">
    <source>
        <dbReference type="ARBA" id="ARBA00005953"/>
    </source>
</evidence>
<protein>
    <submittedName>
        <fullName evidence="3">Thioesterase family protein</fullName>
    </submittedName>
</protein>
<dbReference type="RefSeq" id="WP_269484464.1">
    <property type="nucleotide sequence ID" value="NZ_JAPXGO010000002.1"/>
</dbReference>
<organism evidence="3 4">
    <name type="scientific">Campylobacter ureolyticus</name>
    <dbReference type="NCBI Taxonomy" id="827"/>
    <lineage>
        <taxon>Bacteria</taxon>
        <taxon>Pseudomonadati</taxon>
        <taxon>Campylobacterota</taxon>
        <taxon>Epsilonproteobacteria</taxon>
        <taxon>Campylobacterales</taxon>
        <taxon>Campylobacteraceae</taxon>
        <taxon>Campylobacter</taxon>
    </lineage>
</organism>
<comment type="similarity">
    <text evidence="1">Belongs to the 4-hydroxybenzoyl-CoA thioesterase family.</text>
</comment>
<dbReference type="CDD" id="cd00586">
    <property type="entry name" value="4HBT"/>
    <property type="match status" value="1"/>
</dbReference>
<name>A0A9Q4KFR8_9BACT</name>
<dbReference type="PIRSF" id="PIRSF003230">
    <property type="entry name" value="YbgC"/>
    <property type="match status" value="1"/>
</dbReference>
<reference evidence="3" key="1">
    <citation type="submission" date="2022-12" db="EMBL/GenBank/DDBJ databases">
        <title>Species Delineation and Comparative Genomics within the Campylobacter ureolyticus Complex.</title>
        <authorList>
            <person name="Maki J."/>
            <person name="Howard M."/>
            <person name="Connelly S."/>
            <person name="Hardy D.J."/>
            <person name="Cameron A."/>
        </authorList>
    </citation>
    <scope>NUCLEOTIDE SEQUENCE</scope>
    <source>
        <strain evidence="3">URMC_787</strain>
    </source>
</reference>
<gene>
    <name evidence="3" type="ORF">O6B32_02905</name>
</gene>
<dbReference type="EMBL" id="JAPXGO010000002">
    <property type="protein sequence ID" value="MCZ6159421.1"/>
    <property type="molecule type" value="Genomic_DNA"/>
</dbReference>
<proteinExistence type="inferred from homology"/>
<dbReference type="Proteomes" id="UP001075225">
    <property type="component" value="Unassembled WGS sequence"/>
</dbReference>
<dbReference type="InterPro" id="IPR006684">
    <property type="entry name" value="YbgC/YbaW"/>
</dbReference>
<dbReference type="SUPFAM" id="SSF54637">
    <property type="entry name" value="Thioesterase/thiol ester dehydrase-isomerase"/>
    <property type="match status" value="1"/>
</dbReference>
<dbReference type="NCBIfam" id="TIGR00051">
    <property type="entry name" value="YbgC/FadM family acyl-CoA thioesterase"/>
    <property type="match status" value="1"/>
</dbReference>